<dbReference type="Pfam" id="PF13359">
    <property type="entry name" value="DDE_Tnp_4"/>
    <property type="match status" value="1"/>
</dbReference>
<proteinExistence type="predicted"/>
<dbReference type="EMBL" id="CALNXK010000153">
    <property type="protein sequence ID" value="CAH3170052.1"/>
    <property type="molecule type" value="Genomic_DNA"/>
</dbReference>
<dbReference type="InterPro" id="IPR027806">
    <property type="entry name" value="HARBI1_dom"/>
</dbReference>
<evidence type="ECO:0000259" key="3">
    <source>
        <dbReference type="Pfam" id="PF13359"/>
    </source>
</evidence>
<reference evidence="4 5" key="1">
    <citation type="submission" date="2022-05" db="EMBL/GenBank/DDBJ databases">
        <authorList>
            <consortium name="Genoscope - CEA"/>
            <person name="William W."/>
        </authorList>
    </citation>
    <scope>NUCLEOTIDE SEQUENCE [LARGE SCALE GENOMIC DNA]</scope>
</reference>
<keyword evidence="2" id="KW-0479">Metal-binding</keyword>
<evidence type="ECO:0000256" key="2">
    <source>
        <dbReference type="ARBA" id="ARBA00022723"/>
    </source>
</evidence>
<comment type="caution">
    <text evidence="4">The sequence shown here is derived from an EMBL/GenBank/DDBJ whole genome shotgun (WGS) entry which is preliminary data.</text>
</comment>
<comment type="cofactor">
    <cofactor evidence="1">
        <name>a divalent metal cation</name>
        <dbReference type="ChEBI" id="CHEBI:60240"/>
    </cofactor>
</comment>
<name>A0ABN8QWN5_9CNID</name>
<keyword evidence="5" id="KW-1185">Reference proteome</keyword>
<dbReference type="Proteomes" id="UP001159405">
    <property type="component" value="Unassembled WGS sequence"/>
</dbReference>
<evidence type="ECO:0000256" key="1">
    <source>
        <dbReference type="ARBA" id="ARBA00001968"/>
    </source>
</evidence>
<evidence type="ECO:0000313" key="4">
    <source>
        <dbReference type="EMBL" id="CAH3170052.1"/>
    </source>
</evidence>
<dbReference type="PANTHER" id="PTHR23080">
    <property type="entry name" value="THAP DOMAIN PROTEIN"/>
    <property type="match status" value="1"/>
</dbReference>
<sequence length="151" mass="17236">MYSDYKGRETYKALVGITPAGRVSFVSQLYYGSLSDREIVERSGLLNPRMFDDGDEIMADKGFNIRDLTDKIGVRLNLPIFLGSRDQFEANETVINQKIASNRIHVERFINKVKKFRLLDRTIPLSLHGSINQLWTVAALLTLFHYPIISA</sequence>
<feature type="domain" description="DDE Tnp4" evidence="3">
    <location>
        <begin position="1"/>
        <end position="142"/>
    </location>
</feature>
<accession>A0ABN8QWN5</accession>
<gene>
    <name evidence="4" type="ORF">PLOB_00010441</name>
</gene>
<dbReference type="PANTHER" id="PTHR23080:SF133">
    <property type="entry name" value="SI:CH211-262I1.5-RELATED"/>
    <property type="match status" value="1"/>
</dbReference>
<evidence type="ECO:0000313" key="5">
    <source>
        <dbReference type="Proteomes" id="UP001159405"/>
    </source>
</evidence>
<organism evidence="4 5">
    <name type="scientific">Porites lobata</name>
    <dbReference type="NCBI Taxonomy" id="104759"/>
    <lineage>
        <taxon>Eukaryota</taxon>
        <taxon>Metazoa</taxon>
        <taxon>Cnidaria</taxon>
        <taxon>Anthozoa</taxon>
        <taxon>Hexacorallia</taxon>
        <taxon>Scleractinia</taxon>
        <taxon>Fungiina</taxon>
        <taxon>Poritidae</taxon>
        <taxon>Porites</taxon>
    </lineage>
</organism>
<protein>
    <recommendedName>
        <fullName evidence="3">DDE Tnp4 domain-containing protein</fullName>
    </recommendedName>
</protein>